<dbReference type="InterPro" id="IPR000253">
    <property type="entry name" value="FHA_dom"/>
</dbReference>
<feature type="transmembrane region" description="Helical" evidence="1">
    <location>
        <begin position="165"/>
        <end position="187"/>
    </location>
</feature>
<dbReference type="CDD" id="cd00060">
    <property type="entry name" value="FHA"/>
    <property type="match status" value="1"/>
</dbReference>
<feature type="transmembrane region" description="Helical" evidence="1">
    <location>
        <begin position="7"/>
        <end position="24"/>
    </location>
</feature>
<proteinExistence type="predicted"/>
<evidence type="ECO:0000313" key="4">
    <source>
        <dbReference type="Proteomes" id="UP000256388"/>
    </source>
</evidence>
<organism evidence="3 4">
    <name type="scientific">Pelolinea submarina</name>
    <dbReference type="NCBI Taxonomy" id="913107"/>
    <lineage>
        <taxon>Bacteria</taxon>
        <taxon>Bacillati</taxon>
        <taxon>Chloroflexota</taxon>
        <taxon>Anaerolineae</taxon>
        <taxon>Anaerolineales</taxon>
        <taxon>Anaerolineaceae</taxon>
        <taxon>Pelolinea</taxon>
    </lineage>
</organism>
<evidence type="ECO:0000259" key="2">
    <source>
        <dbReference type="PROSITE" id="PS50006"/>
    </source>
</evidence>
<dbReference type="SUPFAM" id="SSF49879">
    <property type="entry name" value="SMAD/FHA domain"/>
    <property type="match status" value="1"/>
</dbReference>
<feature type="transmembrane region" description="Helical" evidence="1">
    <location>
        <begin position="36"/>
        <end position="62"/>
    </location>
</feature>
<comment type="caution">
    <text evidence="3">The sequence shown here is derived from an EMBL/GenBank/DDBJ whole genome shotgun (WGS) entry which is preliminary data.</text>
</comment>
<dbReference type="OrthoDB" id="9991535at2"/>
<dbReference type="Proteomes" id="UP000256388">
    <property type="component" value="Unassembled WGS sequence"/>
</dbReference>
<gene>
    <name evidence="3" type="ORF">DFR64_1509</name>
</gene>
<protein>
    <submittedName>
        <fullName evidence="3">Type III secretion system (T3SS) inner membrane Yop/YscD-like protein</fullName>
    </submittedName>
</protein>
<feature type="transmembrane region" description="Helical" evidence="1">
    <location>
        <begin position="74"/>
        <end position="95"/>
    </location>
</feature>
<dbReference type="EMBL" id="QUMS01000001">
    <property type="protein sequence ID" value="REG11617.1"/>
    <property type="molecule type" value="Genomic_DNA"/>
</dbReference>
<accession>A0A347ZR98</accession>
<dbReference type="PROSITE" id="PS50006">
    <property type="entry name" value="FHA_DOMAIN"/>
    <property type="match status" value="1"/>
</dbReference>
<evidence type="ECO:0000313" key="3">
    <source>
        <dbReference type="EMBL" id="REG11617.1"/>
    </source>
</evidence>
<evidence type="ECO:0000256" key="1">
    <source>
        <dbReference type="SAM" id="Phobius"/>
    </source>
</evidence>
<keyword evidence="4" id="KW-1185">Reference proteome</keyword>
<dbReference type="SMART" id="SM00240">
    <property type="entry name" value="FHA"/>
    <property type="match status" value="1"/>
</dbReference>
<name>A0A347ZR98_9CHLR</name>
<feature type="domain" description="FHA" evidence="2">
    <location>
        <begin position="212"/>
        <end position="261"/>
    </location>
</feature>
<dbReference type="RefSeq" id="WP_116224739.1">
    <property type="nucleotide sequence ID" value="NZ_AP018437.1"/>
</dbReference>
<keyword evidence="1" id="KW-0472">Membrane</keyword>
<dbReference type="InterPro" id="IPR008984">
    <property type="entry name" value="SMAD_FHA_dom_sf"/>
</dbReference>
<feature type="transmembrane region" description="Helical" evidence="1">
    <location>
        <begin position="133"/>
        <end position="153"/>
    </location>
</feature>
<dbReference type="Gene3D" id="2.60.200.20">
    <property type="match status" value="1"/>
</dbReference>
<reference evidence="3 4" key="1">
    <citation type="submission" date="2018-08" db="EMBL/GenBank/DDBJ databases">
        <title>Genomic Encyclopedia of Type Strains, Phase IV (KMG-IV): sequencing the most valuable type-strain genomes for metagenomic binning, comparative biology and taxonomic classification.</title>
        <authorList>
            <person name="Goeker M."/>
        </authorList>
    </citation>
    <scope>NUCLEOTIDE SEQUENCE [LARGE SCALE GENOMIC DNA]</scope>
    <source>
        <strain evidence="3 4">DSM 23923</strain>
    </source>
</reference>
<keyword evidence="1" id="KW-0812">Transmembrane</keyword>
<sequence>MSRFTRFYTYGMLGAIGGLIGWQISNILGLSFTDNLFLSEVIVGALLGGVIGLLIGFGEGFAAQNFLFGLRKSLLSALLGAVGGAIALPIAEGVFLSIGGEVWGRPIGWGIFGLLTGLATGITGGAQLWKGGLGGLIGGLLGGVLLEGARLMFADALMGKAAGLVLLGMSVGVFIALIVFLFSRAWLEITTGKMRGMEFILDKFLGKEAPAAAIGSSPLKSDIVVADPDIAPQHAILKGEGTYFTLKDISMSGTYLDGKKIEVSRLRNGQHIEMGQSEMVYHEKR</sequence>
<keyword evidence="1" id="KW-1133">Transmembrane helix</keyword>
<feature type="transmembrane region" description="Helical" evidence="1">
    <location>
        <begin position="107"/>
        <end position="126"/>
    </location>
</feature>
<dbReference type="Pfam" id="PF00498">
    <property type="entry name" value="FHA"/>
    <property type="match status" value="1"/>
</dbReference>
<dbReference type="AlphaFoldDB" id="A0A347ZR98"/>